<sequence length="163" mass="17882">MYSVISFNPLSVVPVDAVDGPTIPPFLASLLFTLAKRYILFSSDLISLTSCADCLNSDARSLKSATSLSLASLLSALLSNLLAFRSALRSIRSAFLVLDPASILSPAISLCRIGCFLQKHMAMYYNTFQKIYRFSQSVLLQDRNLSTGRHRCLFQALPLSPDP</sequence>
<protein>
    <submittedName>
        <fullName evidence="1">Uncharacterized protein</fullName>
    </submittedName>
</protein>
<proteinExistence type="predicted"/>
<keyword evidence="2" id="KW-1185">Reference proteome</keyword>
<dbReference type="Proteomes" id="UP000029221">
    <property type="component" value="Unassembled WGS sequence"/>
</dbReference>
<gene>
    <name evidence="1" type="ORF">JCM19294_1518</name>
</gene>
<reference evidence="1" key="1">
    <citation type="journal article" date="2014" name="Genome Announc.">
        <title>Draft Genome Sequences of Marine Flavobacterium Nonlabens Strains NR17, NR24, NR27, NR32, NR33, and Ara13.</title>
        <authorList>
            <person name="Nakanishi M."/>
            <person name="Meirelles P."/>
            <person name="Suzuki R."/>
            <person name="Takatani N."/>
            <person name="Mino S."/>
            <person name="Suda W."/>
            <person name="Oshima K."/>
            <person name="Hattori M."/>
            <person name="Ohkuma M."/>
            <person name="Hosokawa M."/>
            <person name="Miyashita K."/>
            <person name="Thompson F.L."/>
            <person name="Niwa A."/>
            <person name="Sawabe T."/>
            <person name="Sawabe T."/>
        </authorList>
    </citation>
    <scope>NUCLEOTIDE SEQUENCE [LARGE SCALE GENOMIC DNA]</scope>
    <source>
        <strain evidence="1">JCM 19294</strain>
    </source>
</reference>
<dbReference type="EMBL" id="BBML01000015">
    <property type="protein sequence ID" value="GAK98324.1"/>
    <property type="molecule type" value="Genomic_DNA"/>
</dbReference>
<dbReference type="AlphaFoldDB" id="A0A090Q5E9"/>
<evidence type="ECO:0000313" key="1">
    <source>
        <dbReference type="EMBL" id="GAK98324.1"/>
    </source>
</evidence>
<name>A0A090Q5E9_9FLAO</name>
<organism evidence="1 2">
    <name type="scientific">Nonlabens tegetincola</name>
    <dbReference type="NCBI Taxonomy" id="323273"/>
    <lineage>
        <taxon>Bacteria</taxon>
        <taxon>Pseudomonadati</taxon>
        <taxon>Bacteroidota</taxon>
        <taxon>Flavobacteriia</taxon>
        <taxon>Flavobacteriales</taxon>
        <taxon>Flavobacteriaceae</taxon>
        <taxon>Nonlabens</taxon>
    </lineage>
</organism>
<evidence type="ECO:0000313" key="2">
    <source>
        <dbReference type="Proteomes" id="UP000029221"/>
    </source>
</evidence>
<comment type="caution">
    <text evidence="1">The sequence shown here is derived from an EMBL/GenBank/DDBJ whole genome shotgun (WGS) entry which is preliminary data.</text>
</comment>
<accession>A0A090Q5E9</accession>